<evidence type="ECO:0000256" key="5">
    <source>
        <dbReference type="ARBA" id="ARBA00023273"/>
    </source>
</evidence>
<evidence type="ECO:0000256" key="4">
    <source>
        <dbReference type="ARBA" id="ARBA00023069"/>
    </source>
</evidence>
<organism evidence="8 9">
    <name type="scientific">candidate division LCP-89 bacterium B3_LCP</name>
    <dbReference type="NCBI Taxonomy" id="2012998"/>
    <lineage>
        <taxon>Bacteria</taxon>
        <taxon>Pseudomonadati</taxon>
        <taxon>Bacteria division LCP-89</taxon>
    </lineage>
</organism>
<dbReference type="GO" id="GO:0005737">
    <property type="term" value="C:cytoplasm"/>
    <property type="evidence" value="ECO:0007669"/>
    <property type="project" value="UniProtKB-SubCell"/>
</dbReference>
<dbReference type="Gene3D" id="2.160.20.10">
    <property type="entry name" value="Single-stranded right-handed beta-helix, Pectin lyase-like"/>
    <property type="match status" value="2"/>
</dbReference>
<dbReference type="AlphaFoldDB" id="A0A532UQS3"/>
<evidence type="ECO:0000259" key="6">
    <source>
        <dbReference type="Pfam" id="PF13229"/>
    </source>
</evidence>
<keyword evidence="4" id="KW-0969">Cilium</keyword>
<dbReference type="SUPFAM" id="SSF51126">
    <property type="entry name" value="Pectin lyase-like"/>
    <property type="match status" value="1"/>
</dbReference>
<dbReference type="Proteomes" id="UP000319619">
    <property type="component" value="Unassembled WGS sequence"/>
</dbReference>
<keyword evidence="3" id="KW-0963">Cytoplasm</keyword>
<dbReference type="Gene3D" id="2.60.40.4070">
    <property type="match status" value="1"/>
</dbReference>
<feature type="domain" description="HYDIN/VesB/CFA65-like Ig-like" evidence="7">
    <location>
        <begin position="388"/>
        <end position="458"/>
    </location>
</feature>
<feature type="domain" description="Right handed beta helix" evidence="6">
    <location>
        <begin position="103"/>
        <end position="224"/>
    </location>
</feature>
<accession>A0A532UQS3</accession>
<dbReference type="Pfam" id="PF13229">
    <property type="entry name" value="Beta_helix"/>
    <property type="match status" value="1"/>
</dbReference>
<dbReference type="Gene3D" id="2.60.40.10">
    <property type="entry name" value="Immunoglobulins"/>
    <property type="match status" value="1"/>
</dbReference>
<name>A0A532UQS3_UNCL8</name>
<evidence type="ECO:0000259" key="7">
    <source>
        <dbReference type="Pfam" id="PF22544"/>
    </source>
</evidence>
<comment type="caution">
    <text evidence="8">The sequence shown here is derived from an EMBL/GenBank/DDBJ whole genome shotgun (WGS) entry which is preliminary data.</text>
</comment>
<evidence type="ECO:0000256" key="1">
    <source>
        <dbReference type="ARBA" id="ARBA00004138"/>
    </source>
</evidence>
<dbReference type="InterPro" id="IPR011050">
    <property type="entry name" value="Pectin_lyase_fold/virulence"/>
</dbReference>
<dbReference type="InterPro" id="IPR053879">
    <property type="entry name" value="HYDIN_VesB_CFA65-like_Ig"/>
</dbReference>
<reference evidence="8 9" key="1">
    <citation type="submission" date="2017-06" db="EMBL/GenBank/DDBJ databases">
        <title>Novel microbial phyla capable of carbon fixation and sulfur reduction in deep-sea sediments.</title>
        <authorList>
            <person name="Huang J."/>
            <person name="Baker B."/>
            <person name="Wang Y."/>
        </authorList>
    </citation>
    <scope>NUCLEOTIDE SEQUENCE [LARGE SCALE GENOMIC DNA]</scope>
    <source>
        <strain evidence="8">B3_LCP</strain>
    </source>
</reference>
<evidence type="ECO:0000313" key="9">
    <source>
        <dbReference type="Proteomes" id="UP000319619"/>
    </source>
</evidence>
<evidence type="ECO:0000313" key="8">
    <source>
        <dbReference type="EMBL" id="TKJ37286.1"/>
    </source>
</evidence>
<dbReference type="InterPro" id="IPR022441">
    <property type="entry name" value="Para_beta_helix_rpt-2"/>
</dbReference>
<dbReference type="InterPro" id="IPR039448">
    <property type="entry name" value="Beta_helix"/>
</dbReference>
<proteinExistence type="predicted"/>
<gene>
    <name evidence="8" type="ORF">CEE37_14355</name>
</gene>
<dbReference type="InterPro" id="IPR006626">
    <property type="entry name" value="PbH1"/>
</dbReference>
<dbReference type="EMBL" id="NJBN01000013">
    <property type="protein sequence ID" value="TKJ37286.1"/>
    <property type="molecule type" value="Genomic_DNA"/>
</dbReference>
<comment type="subcellular location">
    <subcellularLocation>
        <location evidence="1">Cell projection</location>
        <location evidence="1">Cilium</location>
    </subcellularLocation>
    <subcellularLocation>
        <location evidence="2">Cytoplasm</location>
    </subcellularLocation>
</comment>
<protein>
    <submittedName>
        <fullName evidence="8">Uncharacterized protein</fullName>
    </submittedName>
</protein>
<dbReference type="SMART" id="SM00710">
    <property type="entry name" value="PbH1"/>
    <property type="match status" value="6"/>
</dbReference>
<keyword evidence="5" id="KW-0966">Cell projection</keyword>
<dbReference type="InterPro" id="IPR012334">
    <property type="entry name" value="Pectin_lyas_fold"/>
</dbReference>
<evidence type="ECO:0000256" key="2">
    <source>
        <dbReference type="ARBA" id="ARBA00004496"/>
    </source>
</evidence>
<dbReference type="Pfam" id="PF22544">
    <property type="entry name" value="HYDIN_VesB_CFA65-like_Ig"/>
    <property type="match status" value="1"/>
</dbReference>
<dbReference type="InterPro" id="IPR013783">
    <property type="entry name" value="Ig-like_fold"/>
</dbReference>
<evidence type="ECO:0000256" key="3">
    <source>
        <dbReference type="ARBA" id="ARBA00022490"/>
    </source>
</evidence>
<sequence length="708" mass="76873">MLRKMLVLVGVVVLAYIPSQAQIEISGPLSGVLEDTTYIVVGDISVLEGESLVIEPGAALLFNGGYDIEVFGLLSAIGNETDSIYFVPNAGYDVRGPIEFESSSSSSCIMQYCMITDGNFQAGINIYSSSPTITNCTIRDNSGHGIKLHTYGGSPTLTDNLLSNNSNGGIYVRELTNPTITGNIITGGRDGMEIQFAVTQAYSIEENIVSDTWRYGIYHYGAGGPLEVIRCTVYSNNHGIYVGNLILTNSTVSDNSHGVEGTNAVIINSIFKNNDISENVNLTLSYCSFYNSDTTGLLPGLGELVTVNNNGDSCDIYYNIFEDPLFVDPNNGDYHLQAGSTCIDAGTGIDPDYTLADMGAWYFPQANLVVSADSLLFPVTSIGYMSILPLNLYNIGTVDLIIAEVESSNPTFTTNYTPDDSLVAVGDSLELTVSFSPDSVTLYEGFLTINSTGGTTQVSLSGEGIPIAEVEFNPLYEPIYILPWGGEFAYYIMLTNNTVDIQSFDLWIDILMPDSSLYGPVLLREDLILEPLSHLSRLMIQEVPAGAPEGRYINQGHIGDYAMQEIWDEDAFAFTKVGYDQSGSGEVVDNWNLSGWDDQIKTVGFGESNLPCEFTVQPPHPNPFNPTTTISFSLPEAGLVRLDVFDIRGREVGSAQDRPLRESWMEAGWHQITFDGSGLASGIYLYRLELSGSGTTPTTEIGKMVLMK</sequence>
<dbReference type="NCBIfam" id="TIGR03804">
    <property type="entry name" value="para_beta_helix"/>
    <property type="match status" value="2"/>
</dbReference>